<dbReference type="EMBL" id="SUMF01000034">
    <property type="protein sequence ID" value="TJZ65872.1"/>
    <property type="molecule type" value="Genomic_DNA"/>
</dbReference>
<feature type="repeat" description="TPR" evidence="3">
    <location>
        <begin position="123"/>
        <end position="156"/>
    </location>
</feature>
<dbReference type="Gene3D" id="3.40.50.2000">
    <property type="entry name" value="Glycogen Phosphorylase B"/>
    <property type="match status" value="1"/>
</dbReference>
<evidence type="ECO:0000313" key="4">
    <source>
        <dbReference type="EMBL" id="TJZ65872.1"/>
    </source>
</evidence>
<dbReference type="PANTHER" id="PTHR45586">
    <property type="entry name" value="TPR REPEAT-CONTAINING PROTEIN PA4667"/>
    <property type="match status" value="1"/>
</dbReference>
<feature type="repeat" description="TPR" evidence="3">
    <location>
        <begin position="55"/>
        <end position="88"/>
    </location>
</feature>
<dbReference type="InterPro" id="IPR011990">
    <property type="entry name" value="TPR-like_helical_dom_sf"/>
</dbReference>
<proteinExistence type="predicted"/>
<feature type="non-terminal residue" evidence="4">
    <location>
        <position position="1"/>
    </location>
</feature>
<dbReference type="OrthoDB" id="9814129at2"/>
<evidence type="ECO:0000256" key="2">
    <source>
        <dbReference type="ARBA" id="ARBA00022803"/>
    </source>
</evidence>
<dbReference type="PANTHER" id="PTHR45586:SF1">
    <property type="entry name" value="LIPOPOLYSACCHARIDE ASSEMBLY PROTEIN B"/>
    <property type="match status" value="1"/>
</dbReference>
<sequence>GDHAAACEALAQAVRLDPTAPALRVNHASMLRALGDAAGARAELEAALRLAPGDINARYNLANLLLDSGDEQGAVAAYQAVLTMAPGHAGARYNLGCLARRRGDIEAALAWFEQVVAQAPTHADAWHNLAGCRRALGDWDAARAAYERSVALEDSARSRYALGTLDLLQGRWRPGWDGYEARWEACGRTLPALPLPTWLGEAVPPGARLLVHAEQGYGDLLQFARFLPGLRQRFATVTVACPPALLALLAASLDGIEVCDSLPDPADFTHAVAIMSLARVLHLDEAALGRYPVPYLRAPSGAQAGAERGPGLNVGLCWTGNPAQSDNLWRSIPLGLLRGLRDIPGISWHNLQQGQAAQARAAGFELRDASGQWRDFGDTAAYLAVLDLVITACTSIAHLAGGLGKPVWLLSRFDADWRWLLDRQDSPWYPSMRIWRQPTPGNWPAAVDKLDRALRDLAR</sequence>
<dbReference type="Proteomes" id="UP000310016">
    <property type="component" value="Unassembled WGS sequence"/>
</dbReference>
<evidence type="ECO:0000313" key="5">
    <source>
        <dbReference type="Proteomes" id="UP000310016"/>
    </source>
</evidence>
<evidence type="ECO:0000256" key="1">
    <source>
        <dbReference type="ARBA" id="ARBA00022737"/>
    </source>
</evidence>
<dbReference type="Gene3D" id="1.25.40.10">
    <property type="entry name" value="Tetratricopeptide repeat domain"/>
    <property type="match status" value="1"/>
</dbReference>
<protein>
    <submittedName>
        <fullName evidence="4">Tetratricopeptide repeat protein</fullName>
    </submittedName>
</protein>
<keyword evidence="5" id="KW-1185">Reference proteome</keyword>
<keyword evidence="1" id="KW-0677">Repeat</keyword>
<name>A0A4U0PFN5_9NEIS</name>
<dbReference type="InterPro" id="IPR019734">
    <property type="entry name" value="TPR_rpt"/>
</dbReference>
<keyword evidence="2 3" id="KW-0802">TPR repeat</keyword>
<dbReference type="SUPFAM" id="SSF48452">
    <property type="entry name" value="TPR-like"/>
    <property type="match status" value="1"/>
</dbReference>
<reference evidence="4 5" key="1">
    <citation type="submission" date="2019-04" db="EMBL/GenBank/DDBJ databases">
        <title>Chitiniphilus eburnea sp. nov., a novel chitinolytic bacterium isolated from aquaculture sludge.</title>
        <authorList>
            <person name="Sheng M."/>
        </authorList>
    </citation>
    <scope>NUCLEOTIDE SEQUENCE [LARGE SCALE GENOMIC DNA]</scope>
    <source>
        <strain evidence="4 5">HX-2-15</strain>
    </source>
</reference>
<dbReference type="InterPro" id="IPR051012">
    <property type="entry name" value="CellSynth/LPSAsmb/PSIAsmb"/>
</dbReference>
<accession>A0A4U0PFN5</accession>
<comment type="caution">
    <text evidence="4">The sequence shown here is derived from an EMBL/GenBank/DDBJ whole genome shotgun (WGS) entry which is preliminary data.</text>
</comment>
<dbReference type="PROSITE" id="PS50005">
    <property type="entry name" value="TPR"/>
    <property type="match status" value="3"/>
</dbReference>
<dbReference type="Pfam" id="PF13432">
    <property type="entry name" value="TPR_16"/>
    <property type="match status" value="2"/>
</dbReference>
<dbReference type="SUPFAM" id="SSF53756">
    <property type="entry name" value="UDP-Glycosyltransferase/glycogen phosphorylase"/>
    <property type="match status" value="1"/>
</dbReference>
<feature type="repeat" description="TPR" evidence="3">
    <location>
        <begin position="89"/>
        <end position="122"/>
    </location>
</feature>
<evidence type="ECO:0000256" key="3">
    <source>
        <dbReference type="PROSITE-ProRule" id="PRU00339"/>
    </source>
</evidence>
<dbReference type="SMART" id="SM00028">
    <property type="entry name" value="TPR"/>
    <property type="match status" value="4"/>
</dbReference>
<organism evidence="4 5">
    <name type="scientific">Chitiniphilus eburneus</name>
    <dbReference type="NCBI Taxonomy" id="2571148"/>
    <lineage>
        <taxon>Bacteria</taxon>
        <taxon>Pseudomonadati</taxon>
        <taxon>Pseudomonadota</taxon>
        <taxon>Betaproteobacteria</taxon>
        <taxon>Neisseriales</taxon>
        <taxon>Chitinibacteraceae</taxon>
        <taxon>Chitiniphilus</taxon>
    </lineage>
</organism>
<dbReference type="AlphaFoldDB" id="A0A4U0PFN5"/>
<dbReference type="Pfam" id="PF13176">
    <property type="entry name" value="TPR_7"/>
    <property type="match status" value="1"/>
</dbReference>
<gene>
    <name evidence="4" type="ORF">FAZ21_17620</name>
</gene>
<dbReference type="RefSeq" id="WP_136774746.1">
    <property type="nucleotide sequence ID" value="NZ_SUMF01000034.1"/>
</dbReference>